<proteinExistence type="predicted"/>
<reference evidence="2" key="2">
    <citation type="submission" date="2019-10" db="EMBL/GenBank/DDBJ databases">
        <title>A de novo genome assembly of a pear dwarfing rootstock.</title>
        <authorList>
            <person name="Wang F."/>
            <person name="Wang J."/>
            <person name="Li S."/>
            <person name="Zhang Y."/>
            <person name="Fang M."/>
            <person name="Ma L."/>
            <person name="Zhao Y."/>
            <person name="Jiang S."/>
        </authorList>
    </citation>
    <scope>NUCLEOTIDE SEQUENCE [LARGE SCALE GENOMIC DNA]</scope>
</reference>
<gene>
    <name evidence="1" type="ORF">D8674_026376</name>
</gene>
<accession>A0A5N5IBG0</accession>
<comment type="caution">
    <text evidence="1">The sequence shown here is derived from an EMBL/GenBank/DDBJ whole genome shotgun (WGS) entry which is preliminary data.</text>
</comment>
<evidence type="ECO:0000313" key="1">
    <source>
        <dbReference type="EMBL" id="KAB2635842.1"/>
    </source>
</evidence>
<organism evidence="1 2">
    <name type="scientific">Pyrus ussuriensis x Pyrus communis</name>
    <dbReference type="NCBI Taxonomy" id="2448454"/>
    <lineage>
        <taxon>Eukaryota</taxon>
        <taxon>Viridiplantae</taxon>
        <taxon>Streptophyta</taxon>
        <taxon>Embryophyta</taxon>
        <taxon>Tracheophyta</taxon>
        <taxon>Spermatophyta</taxon>
        <taxon>Magnoliopsida</taxon>
        <taxon>eudicotyledons</taxon>
        <taxon>Gunneridae</taxon>
        <taxon>Pentapetalae</taxon>
        <taxon>rosids</taxon>
        <taxon>fabids</taxon>
        <taxon>Rosales</taxon>
        <taxon>Rosaceae</taxon>
        <taxon>Amygdaloideae</taxon>
        <taxon>Maleae</taxon>
        <taxon>Pyrus</taxon>
    </lineage>
</organism>
<evidence type="ECO:0000313" key="2">
    <source>
        <dbReference type="Proteomes" id="UP000327157"/>
    </source>
</evidence>
<dbReference type="EMBL" id="SMOL01000004">
    <property type="protein sequence ID" value="KAB2635842.1"/>
    <property type="molecule type" value="Genomic_DNA"/>
</dbReference>
<reference evidence="1 2" key="1">
    <citation type="submission" date="2019-09" db="EMBL/GenBank/DDBJ databases">
        <authorList>
            <person name="Ou C."/>
        </authorList>
    </citation>
    <scope>NUCLEOTIDE SEQUENCE [LARGE SCALE GENOMIC DNA]</scope>
    <source>
        <strain evidence="1">S2</strain>
        <tissue evidence="1">Leaf</tissue>
    </source>
</reference>
<dbReference type="AlphaFoldDB" id="A0A5N5IBG0"/>
<name>A0A5N5IBG0_9ROSA</name>
<protein>
    <submittedName>
        <fullName evidence="1">Uncharacterized protein</fullName>
    </submittedName>
</protein>
<sequence length="67" mass="6952">MAIQVLHSAHDSPSISTSLIGQQVIVAIGSSSSTNLQDLDTPSGSAEHSNVRIEEIPGKNIPAMEAL</sequence>
<keyword evidence="2" id="KW-1185">Reference proteome</keyword>
<dbReference type="Proteomes" id="UP000327157">
    <property type="component" value="Chromosome 5"/>
</dbReference>
<reference evidence="1 2" key="3">
    <citation type="submission" date="2019-11" db="EMBL/GenBank/DDBJ databases">
        <title>A de novo genome assembly of a pear dwarfing rootstock.</title>
        <authorList>
            <person name="Wang F."/>
            <person name="Wang J."/>
            <person name="Li S."/>
            <person name="Zhang Y."/>
            <person name="Fang M."/>
            <person name="Ma L."/>
            <person name="Zhao Y."/>
            <person name="Jiang S."/>
        </authorList>
    </citation>
    <scope>NUCLEOTIDE SEQUENCE [LARGE SCALE GENOMIC DNA]</scope>
    <source>
        <strain evidence="1">S2</strain>
        <tissue evidence="1">Leaf</tissue>
    </source>
</reference>